<feature type="transmembrane region" description="Helical" evidence="6">
    <location>
        <begin position="98"/>
        <end position="119"/>
    </location>
</feature>
<dbReference type="Pfam" id="PF02683">
    <property type="entry name" value="DsbD_TM"/>
    <property type="match status" value="1"/>
</dbReference>
<dbReference type="InterPro" id="IPR051790">
    <property type="entry name" value="Cytochrome_c-biogenesis_DsbD"/>
</dbReference>
<evidence type="ECO:0000256" key="2">
    <source>
        <dbReference type="ARBA" id="ARBA00006143"/>
    </source>
</evidence>
<evidence type="ECO:0000256" key="4">
    <source>
        <dbReference type="ARBA" id="ARBA00022989"/>
    </source>
</evidence>
<feature type="transmembrane region" description="Helical" evidence="6">
    <location>
        <begin position="148"/>
        <end position="175"/>
    </location>
</feature>
<dbReference type="PANTHER" id="PTHR31272">
    <property type="entry name" value="CYTOCHROME C-TYPE BIOGENESIS PROTEIN HI_1454-RELATED"/>
    <property type="match status" value="1"/>
</dbReference>
<feature type="transmembrane region" description="Helical" evidence="6">
    <location>
        <begin position="187"/>
        <end position="208"/>
    </location>
</feature>
<dbReference type="PANTHER" id="PTHR31272:SF6">
    <property type="entry name" value="CYTOCHROME C-TYPE BIOGENESIS CCDA-LIKE CHLOROPLASTIC PROTEIN"/>
    <property type="match status" value="1"/>
</dbReference>
<dbReference type="KEGG" id="wna:KA717_00700"/>
<proteinExistence type="inferred from homology"/>
<feature type="transmembrane region" description="Helical" evidence="6">
    <location>
        <begin position="71"/>
        <end position="92"/>
    </location>
</feature>
<protein>
    <submittedName>
        <fullName evidence="8">Cytochrome c biogenesis protein CcdA</fullName>
    </submittedName>
</protein>
<dbReference type="EMBL" id="CP073041">
    <property type="protein sequence ID" value="UXE61562.1"/>
    <property type="molecule type" value="Genomic_DNA"/>
</dbReference>
<evidence type="ECO:0000259" key="7">
    <source>
        <dbReference type="Pfam" id="PF02683"/>
    </source>
</evidence>
<accession>A0A977KX86</accession>
<reference evidence="8" key="1">
    <citation type="submission" date="2021-04" db="EMBL/GenBank/DDBJ databases">
        <title>Genome sequence of Woronichinia naegeliana from Washington state freshwater lake bloom.</title>
        <authorList>
            <person name="Dreher T.W."/>
        </authorList>
    </citation>
    <scope>NUCLEOTIDE SEQUENCE</scope>
    <source>
        <strain evidence="8">WA131</strain>
    </source>
</reference>
<dbReference type="Proteomes" id="UP001065613">
    <property type="component" value="Chromosome"/>
</dbReference>
<feature type="domain" description="Cytochrome C biogenesis protein transmembrane" evidence="7">
    <location>
        <begin position="30"/>
        <end position="234"/>
    </location>
</feature>
<keyword evidence="5 6" id="KW-0472">Membrane</keyword>
<dbReference type="GO" id="GO:0017004">
    <property type="term" value="P:cytochrome complex assembly"/>
    <property type="evidence" value="ECO:0007669"/>
    <property type="project" value="InterPro"/>
</dbReference>
<evidence type="ECO:0000256" key="3">
    <source>
        <dbReference type="ARBA" id="ARBA00022692"/>
    </source>
</evidence>
<evidence type="ECO:0000256" key="1">
    <source>
        <dbReference type="ARBA" id="ARBA00004141"/>
    </source>
</evidence>
<gene>
    <name evidence="8" type="ORF">KA717_00700</name>
</gene>
<organism evidence="8">
    <name type="scientific">Woronichinia naegeliana WA131</name>
    <dbReference type="NCBI Taxonomy" id="2824559"/>
    <lineage>
        <taxon>Bacteria</taxon>
        <taxon>Bacillati</taxon>
        <taxon>Cyanobacteriota</taxon>
        <taxon>Cyanophyceae</taxon>
        <taxon>Synechococcales</taxon>
        <taxon>Coelosphaeriaceae</taxon>
        <taxon>Woronichinia</taxon>
    </lineage>
</organism>
<keyword evidence="4 6" id="KW-1133">Transmembrane helix</keyword>
<sequence>MLDTLQTQLYAIEQFANDQVAWQLNHLNALSLGIIFLAGLLTSLTPCMLSMLPLTIAYIGGKAESGRWQSLWQSFWFALGLATTLAGLGILAASIGKIYGQIGLGLPLLVSAIAIIMGLNQLELISLRLPSLGTTDWIKSELPTAPRAFLIGLTFGLIASPCSTPVLASLLAWIAGTQNAVLGGGLLLAYTCGYVLPLILVGTFTGTLKQLLSLRQWSGWINSLSGTLLIGFGVISLLSRFPLDAF</sequence>
<comment type="similarity">
    <text evidence="2">Belongs to the DsbD family.</text>
</comment>
<evidence type="ECO:0000256" key="6">
    <source>
        <dbReference type="SAM" id="Phobius"/>
    </source>
</evidence>
<dbReference type="GO" id="GO:0016020">
    <property type="term" value="C:membrane"/>
    <property type="evidence" value="ECO:0007669"/>
    <property type="project" value="UniProtKB-SubCell"/>
</dbReference>
<feature type="transmembrane region" description="Helical" evidence="6">
    <location>
        <begin position="220"/>
        <end position="241"/>
    </location>
</feature>
<keyword evidence="3 6" id="KW-0812">Transmembrane</keyword>
<feature type="transmembrane region" description="Helical" evidence="6">
    <location>
        <begin position="34"/>
        <end position="59"/>
    </location>
</feature>
<evidence type="ECO:0000256" key="5">
    <source>
        <dbReference type="ARBA" id="ARBA00023136"/>
    </source>
</evidence>
<dbReference type="InterPro" id="IPR003834">
    <property type="entry name" value="Cyt_c_assmbl_TM_dom"/>
</dbReference>
<name>A0A977KX86_9CYAN</name>
<comment type="subcellular location">
    <subcellularLocation>
        <location evidence="1">Membrane</location>
        <topology evidence="1">Multi-pass membrane protein</topology>
    </subcellularLocation>
</comment>
<dbReference type="AlphaFoldDB" id="A0A977KX86"/>
<evidence type="ECO:0000313" key="8">
    <source>
        <dbReference type="EMBL" id="UXE61562.1"/>
    </source>
</evidence>